<feature type="domain" description="Histidine kinase" evidence="13">
    <location>
        <begin position="1443"/>
        <end position="1676"/>
    </location>
</feature>
<dbReference type="InterPro" id="IPR058661">
    <property type="entry name" value="FimL_2nd"/>
</dbReference>
<dbReference type="SUPFAM" id="SSF50341">
    <property type="entry name" value="CheW-like"/>
    <property type="match status" value="1"/>
</dbReference>
<dbReference type="InterPro" id="IPR008207">
    <property type="entry name" value="Sig_transdc_His_kin_Hpt_dom"/>
</dbReference>
<dbReference type="InterPro" id="IPR051315">
    <property type="entry name" value="Bact_Chemotaxis_CheA"/>
</dbReference>
<accession>A0A1T2KW46</accession>
<keyword evidence="5" id="KW-0808">Transferase</keyword>
<dbReference type="PANTHER" id="PTHR43395">
    <property type="entry name" value="SENSOR HISTIDINE KINASE CHEA"/>
    <property type="match status" value="1"/>
</dbReference>
<feature type="modified residue" description="4-aspartylphosphate" evidence="10">
    <location>
        <position position="1886"/>
    </location>
</feature>
<dbReference type="InterPro" id="IPR005467">
    <property type="entry name" value="His_kinase_dom"/>
</dbReference>
<evidence type="ECO:0000256" key="3">
    <source>
        <dbReference type="ARBA" id="ARBA00021495"/>
    </source>
</evidence>
<dbReference type="Gene3D" id="1.10.287.560">
    <property type="entry name" value="Histidine kinase CheA-like, homodimeric domain"/>
    <property type="match status" value="1"/>
</dbReference>
<evidence type="ECO:0000256" key="8">
    <source>
        <dbReference type="ARBA" id="ARBA00035100"/>
    </source>
</evidence>
<keyword evidence="7" id="KW-0902">Two-component regulatory system</keyword>
<dbReference type="FunFam" id="3.30.565.10:FF:000016">
    <property type="entry name" value="Chemotaxis protein CheA, putative"/>
    <property type="match status" value="1"/>
</dbReference>
<dbReference type="Proteomes" id="UP000190896">
    <property type="component" value="Unassembled WGS sequence"/>
</dbReference>
<comment type="caution">
    <text evidence="17">The sequence shown here is derived from an EMBL/GenBank/DDBJ whole genome shotgun (WGS) entry which is preliminary data.</text>
</comment>
<feature type="modified residue" description="Phosphohistidine" evidence="9">
    <location>
        <position position="1191"/>
    </location>
</feature>
<feature type="domain" description="HPt" evidence="16">
    <location>
        <begin position="1144"/>
        <end position="1248"/>
    </location>
</feature>
<evidence type="ECO:0000259" key="16">
    <source>
        <dbReference type="PROSITE" id="PS50894"/>
    </source>
</evidence>
<dbReference type="InterPro" id="IPR002545">
    <property type="entry name" value="CheW-lke_dom"/>
</dbReference>
<dbReference type="SUPFAM" id="SSF47226">
    <property type="entry name" value="Histidine-containing phosphotransfer domain, HPT domain"/>
    <property type="match status" value="4"/>
</dbReference>
<dbReference type="Pfam" id="PF01627">
    <property type="entry name" value="Hpt"/>
    <property type="match status" value="3"/>
</dbReference>
<evidence type="ECO:0000256" key="2">
    <source>
        <dbReference type="ARBA" id="ARBA00012438"/>
    </source>
</evidence>
<dbReference type="RefSeq" id="WP_078486269.1">
    <property type="nucleotide sequence ID" value="NZ_MPRJ01000019.1"/>
</dbReference>
<dbReference type="SMART" id="SM00260">
    <property type="entry name" value="CheW"/>
    <property type="match status" value="1"/>
</dbReference>
<dbReference type="EMBL" id="MPRJ01000019">
    <property type="protein sequence ID" value="OOZ37021.1"/>
    <property type="molecule type" value="Genomic_DNA"/>
</dbReference>
<dbReference type="OrthoDB" id="9803176at2"/>
<dbReference type="Pfam" id="PF00072">
    <property type="entry name" value="Response_reg"/>
    <property type="match status" value="1"/>
</dbReference>
<keyword evidence="6" id="KW-0418">Kinase</keyword>
<dbReference type="Gene3D" id="2.30.30.40">
    <property type="entry name" value="SH3 Domains"/>
    <property type="match status" value="1"/>
</dbReference>
<dbReference type="SMART" id="SM01231">
    <property type="entry name" value="H-kinase_dim"/>
    <property type="match status" value="1"/>
</dbReference>
<dbReference type="Pfam" id="PF02518">
    <property type="entry name" value="HATPase_c"/>
    <property type="match status" value="1"/>
</dbReference>
<evidence type="ECO:0000256" key="1">
    <source>
        <dbReference type="ARBA" id="ARBA00000085"/>
    </source>
</evidence>
<evidence type="ECO:0000256" key="10">
    <source>
        <dbReference type="PROSITE-ProRule" id="PRU00169"/>
    </source>
</evidence>
<dbReference type="PROSITE" id="PS50109">
    <property type="entry name" value="HIS_KIN"/>
    <property type="match status" value="1"/>
</dbReference>
<dbReference type="InterPro" id="IPR003594">
    <property type="entry name" value="HATPase_dom"/>
</dbReference>
<feature type="coiled-coil region" evidence="11">
    <location>
        <begin position="1380"/>
        <end position="1407"/>
    </location>
</feature>
<comment type="catalytic activity">
    <reaction evidence="1">
        <text>ATP + protein L-histidine = ADP + protein N-phospho-L-histidine.</text>
        <dbReference type="EC" id="2.7.13.3"/>
    </reaction>
</comment>
<evidence type="ECO:0000256" key="11">
    <source>
        <dbReference type="SAM" id="Coils"/>
    </source>
</evidence>
<evidence type="ECO:0000256" key="6">
    <source>
        <dbReference type="ARBA" id="ARBA00022777"/>
    </source>
</evidence>
<feature type="domain" description="CheW-like" evidence="15">
    <location>
        <begin position="1678"/>
        <end position="1816"/>
    </location>
</feature>
<feature type="domain" description="HPt" evidence="16">
    <location>
        <begin position="806"/>
        <end position="910"/>
    </location>
</feature>
<reference evidence="17 18" key="1">
    <citation type="submission" date="2016-11" db="EMBL/GenBank/DDBJ databases">
        <title>Mixed transmission modes and dynamic genome evolution in an obligate animal-bacterial symbiosis.</title>
        <authorList>
            <person name="Russell S.L."/>
            <person name="Corbett-Detig R.B."/>
            <person name="Cavanaugh C.M."/>
        </authorList>
    </citation>
    <scope>NUCLEOTIDE SEQUENCE [LARGE SCALE GENOMIC DNA]</scope>
    <source>
        <strain evidence="17">Se-Cadez</strain>
    </source>
</reference>
<dbReference type="PANTHER" id="PTHR43395:SF8">
    <property type="entry name" value="HISTIDINE KINASE"/>
    <property type="match status" value="1"/>
</dbReference>
<proteinExistence type="predicted"/>
<feature type="region of interest" description="Disordered" evidence="12">
    <location>
        <begin position="750"/>
        <end position="778"/>
    </location>
</feature>
<dbReference type="SUPFAM" id="SSF55874">
    <property type="entry name" value="ATPase domain of HSP90 chaperone/DNA topoisomerase II/histidine kinase"/>
    <property type="match status" value="1"/>
</dbReference>
<dbReference type="CDD" id="cd00088">
    <property type="entry name" value="HPT"/>
    <property type="match status" value="2"/>
</dbReference>
<dbReference type="InterPro" id="IPR036061">
    <property type="entry name" value="CheW-like_dom_sf"/>
</dbReference>
<comment type="function">
    <text evidence="8">Involved in the transmission of sensory signals from the chemoreceptors to the flagellar motors. CheA is autophosphorylated; it can transfer its phosphate group to either CheB or CheY.</text>
</comment>
<feature type="domain" description="HPt" evidence="16">
    <location>
        <begin position="625"/>
        <end position="729"/>
    </location>
</feature>
<evidence type="ECO:0000259" key="15">
    <source>
        <dbReference type="PROSITE" id="PS50851"/>
    </source>
</evidence>
<dbReference type="PROSITE" id="PS50894">
    <property type="entry name" value="HPT"/>
    <property type="match status" value="3"/>
</dbReference>
<dbReference type="SMART" id="SM00073">
    <property type="entry name" value="HPT"/>
    <property type="match status" value="3"/>
</dbReference>
<keyword evidence="18" id="KW-1185">Reference proteome</keyword>
<dbReference type="Gene3D" id="3.40.50.2300">
    <property type="match status" value="1"/>
</dbReference>
<feature type="domain" description="Response regulatory" evidence="14">
    <location>
        <begin position="1837"/>
        <end position="1953"/>
    </location>
</feature>
<dbReference type="InterPro" id="IPR036641">
    <property type="entry name" value="HPT_dom_sf"/>
</dbReference>
<dbReference type="EC" id="2.7.13.3" evidence="2"/>
<name>A0A1T2KW46_9GAMM</name>
<keyword evidence="11" id="KW-0175">Coiled coil</keyword>
<dbReference type="InterPro" id="IPR037006">
    <property type="entry name" value="CheA-like_homodim_sf"/>
</dbReference>
<evidence type="ECO:0000256" key="7">
    <source>
        <dbReference type="ARBA" id="ARBA00023012"/>
    </source>
</evidence>
<dbReference type="Pfam" id="PF26379">
    <property type="entry name" value="FimL_2nd"/>
    <property type="match status" value="1"/>
</dbReference>
<evidence type="ECO:0000256" key="4">
    <source>
        <dbReference type="ARBA" id="ARBA00022553"/>
    </source>
</evidence>
<gene>
    <name evidence="17" type="ORF">BOW51_04205</name>
</gene>
<evidence type="ECO:0000259" key="14">
    <source>
        <dbReference type="PROSITE" id="PS50110"/>
    </source>
</evidence>
<dbReference type="Gene3D" id="3.30.565.10">
    <property type="entry name" value="Histidine kinase-like ATPase, C-terminal domain"/>
    <property type="match status" value="1"/>
</dbReference>
<evidence type="ECO:0000313" key="17">
    <source>
        <dbReference type="EMBL" id="OOZ37021.1"/>
    </source>
</evidence>
<evidence type="ECO:0000256" key="12">
    <source>
        <dbReference type="SAM" id="MobiDB-lite"/>
    </source>
</evidence>
<dbReference type="Pfam" id="PF01584">
    <property type="entry name" value="CheW"/>
    <property type="match status" value="1"/>
</dbReference>
<dbReference type="Gene3D" id="1.20.120.160">
    <property type="entry name" value="HPT domain"/>
    <property type="match status" value="4"/>
</dbReference>
<dbReference type="PROSITE" id="PS50851">
    <property type="entry name" value="CHEW"/>
    <property type="match status" value="1"/>
</dbReference>
<dbReference type="InterPro" id="IPR004105">
    <property type="entry name" value="CheA-like_dim"/>
</dbReference>
<dbReference type="SMART" id="SM00448">
    <property type="entry name" value="REC"/>
    <property type="match status" value="1"/>
</dbReference>
<keyword evidence="4 10" id="KW-0597">Phosphoprotein</keyword>
<dbReference type="GO" id="GO:0005737">
    <property type="term" value="C:cytoplasm"/>
    <property type="evidence" value="ECO:0007669"/>
    <property type="project" value="InterPro"/>
</dbReference>
<evidence type="ECO:0000259" key="13">
    <source>
        <dbReference type="PROSITE" id="PS50109"/>
    </source>
</evidence>
<evidence type="ECO:0000256" key="5">
    <source>
        <dbReference type="ARBA" id="ARBA00022679"/>
    </source>
</evidence>
<sequence>MSDAQDYSTLKWIRGELDSSLEAARRSLDDYFEEVGDSEALIDECIQRLHQVLGTLQMVQIYGAVMLAEEMEQVAIALKENRLKKRDEAAEALMLGLIQLSDYLEKLESGARDEPILILPILNELRATRDASLFSEVALFAPALEQKLATDALQGEPNPELGAFTKGVRHQFHRGLLDWFRGGDVEGGLGRIEYIFFKQLEGNAGTEQVKRLFRVARVVASALRDGSLEVGSATKLLIGKVDREIKRIIDDGEEAVFEAPANDLLKNLLHYTACADSSNPHVAEIKAVYDLDHSLVSQADIEEGREELQAPSQDLLNSVRSAISTDLTMIKDGVDLFIRTGTEDAARLENVQELMRKLADTLGMVGQGELRQRLKRQADWIADVLANSSTPQDPELMALAADILFIETSLDNLTVARRHERWAKQPDLAELLPDLPEGEFDRLVDSVLHEASIDMAKNKEAIVSYIASPESSVLLANVPERFSAIAGAFRILRLDEPAQLLDGLSGYVQHQLLDASSIPGSDDLNVFADAVTSIEYFMEAVTEGRGIHIEILDVAKQSFEQLGITREAPELEVLEEALLAEEEFAEPAAPEMEAEPVAEEAGVAEPEQGVEAVPEPIPSAEKPPLEDIDPEILDIFIEEAREELAVIKEYLPRWHADHDDKEALSTFRRSFHTLKGSGRLVGAMTIGEFAWSIENMLNRMIDETISVSPDILSLLDDSAEILPELIDCQEQGTVPQVDVNSMMERAFDLADPSRKAQQAAAAAAEPEEAPPEEIGEAEEPVAEVVQFPSPEMAEEELAEPAEAAPPISMDEGLREIFDTESNTHIKTLHDFVAACGNNPLACRIDGELSRALHTLHGSAHMADFDAMAEISSDMEALVNALADRHTSADEDFLSLTRRCCELFESFLGVINVPGAEMPDWSPLHEEIKVRHKALESAVTPEEEAAASAWEAVEAETGEVELMPELMVGEGLLEAEQVESPAEEAAFSEEALEAGEAFEIGELVGEEAAPEVAFAEPEEIAWFTEEALELETVVEDQPGAGLETAEPELVEEVSEFPEAVAEEQPEAELEPVAEEIHEFEAEAFEPEAVIEEQPEAELEPVAEALPEISEEETVAEEIPEPEAAEALQPVEEMEQAVEEDEEHVTIEAGPELLEIFLEEARELIESAQHSFQNWHQQPTDNEPVAELERTLHTLKGGARLSGAMPVGDLSHAFESLLTGVDHARIEPTAEVFELSQQVIDRLAEQVEELGHGMRLRRADDLVGRLEQVFLVDQAIAEPAEAEAEPQVPEEAIEAEIVEELALEAVTEEIPEAVEEAPEPMPAEEAEPALELGAEERAPAAPSQPMPSRGREKVRVNSELLDRLVNNAGEVSIYRARIEQQNGDLGFNLSELEQTVERLREQLRHLEIETEAQILFRYEKDKEEGIEVDESFDPLELDRFSTMQQLSRSLMETVNDLSNINGYLSEQHRETETLLLQQTRLTTDLQDGLLRTRMVPFAQLVPRLHRVVRQTCNPVGKKALLEVEGAEGELDRGILDRMIGPLEHILRNAVSHGIERPEKRVEAGKSESGRIQLKLQREGNDVLLTVGDDGGGMKIDAIREKAIDRGMLDPNAKVTDNDVLQFVLEHGFSTADEVTQIAGRGVGLDVVVSEVKQLGGSLDIQSQPGQGTSFIIRLPLTLAISDALMVELENEVYAIPHSNIEGVVRATYQELQACYRGEQKHYSYAGQDYQVRYLGSLLGVGQLQLSEQRKWYPLLLIRAGEHRVALQVDNLMGNRQIVVKSVGLQLSTVRWISGGTILGDGRVALILDVTALVRMDVAHTAVTPVEVVEEEHEPGFGRMVMVVDDSITVRKVTGRLLERHGMHVVTAKDGVDAVAQLQDHRPDIMLLDIEMPRMDGYELARHMRNSEELRDIPIIMITSRTGDKHRTLAMELGVKRYLGKPYQESDLLDNINSVLSEEAK</sequence>
<dbReference type="SUPFAM" id="SSF52172">
    <property type="entry name" value="CheY-like"/>
    <property type="match status" value="1"/>
</dbReference>
<feature type="modified residue" description="Phosphohistidine" evidence="9">
    <location>
        <position position="853"/>
    </location>
</feature>
<evidence type="ECO:0000256" key="9">
    <source>
        <dbReference type="PROSITE-ProRule" id="PRU00110"/>
    </source>
</evidence>
<dbReference type="InterPro" id="IPR004358">
    <property type="entry name" value="Sig_transdc_His_kin-like_C"/>
</dbReference>
<dbReference type="InterPro" id="IPR036890">
    <property type="entry name" value="HATPase_C_sf"/>
</dbReference>
<dbReference type="CDD" id="cd17546">
    <property type="entry name" value="REC_hyHK_CKI1_RcsC-like"/>
    <property type="match status" value="1"/>
</dbReference>
<organism evidence="17 18">
    <name type="scientific">Solemya velesiana gill symbiont</name>
    <dbReference type="NCBI Taxonomy" id="1918948"/>
    <lineage>
        <taxon>Bacteria</taxon>
        <taxon>Pseudomonadati</taxon>
        <taxon>Pseudomonadota</taxon>
        <taxon>Gammaproteobacteria</taxon>
        <taxon>sulfur-oxidizing symbionts</taxon>
    </lineage>
</organism>
<dbReference type="InterPro" id="IPR011006">
    <property type="entry name" value="CheY-like_superfamily"/>
</dbReference>
<dbReference type="SMART" id="SM00387">
    <property type="entry name" value="HATPase_c"/>
    <property type="match status" value="1"/>
</dbReference>
<dbReference type="GO" id="GO:0000155">
    <property type="term" value="F:phosphorelay sensor kinase activity"/>
    <property type="evidence" value="ECO:0007669"/>
    <property type="project" value="InterPro"/>
</dbReference>
<feature type="compositionally biased region" description="Acidic residues" evidence="12">
    <location>
        <begin position="765"/>
        <end position="778"/>
    </location>
</feature>
<dbReference type="PROSITE" id="PS50110">
    <property type="entry name" value="RESPONSE_REGULATORY"/>
    <property type="match status" value="1"/>
</dbReference>
<dbReference type="GO" id="GO:0006935">
    <property type="term" value="P:chemotaxis"/>
    <property type="evidence" value="ECO:0007669"/>
    <property type="project" value="InterPro"/>
</dbReference>
<dbReference type="PRINTS" id="PR00344">
    <property type="entry name" value="BCTRLSENSOR"/>
</dbReference>
<dbReference type="InterPro" id="IPR001789">
    <property type="entry name" value="Sig_transdc_resp-reg_receiver"/>
</dbReference>
<feature type="modified residue" description="Phosphohistidine" evidence="9">
    <location>
        <position position="672"/>
    </location>
</feature>
<evidence type="ECO:0000313" key="18">
    <source>
        <dbReference type="Proteomes" id="UP000190896"/>
    </source>
</evidence>
<protein>
    <recommendedName>
        <fullName evidence="3">Chemotaxis protein CheA</fullName>
        <ecNumber evidence="2">2.7.13.3</ecNumber>
    </recommendedName>
</protein>